<dbReference type="KEGG" id="pfus:ADJ77_12390"/>
<dbReference type="InterPro" id="IPR010985">
    <property type="entry name" value="Ribbon_hlx_hlx"/>
</dbReference>
<dbReference type="AlphaFoldDB" id="A0A0K1NPU0"/>
<protein>
    <submittedName>
        <fullName evidence="1">Antitoxin ParD</fullName>
    </submittedName>
</protein>
<organism evidence="1 2">
    <name type="scientific">Prevotella fusca JCM 17724</name>
    <dbReference type="NCBI Taxonomy" id="1236517"/>
    <lineage>
        <taxon>Bacteria</taxon>
        <taxon>Pseudomonadati</taxon>
        <taxon>Bacteroidota</taxon>
        <taxon>Bacteroidia</taxon>
        <taxon>Bacteroidales</taxon>
        <taxon>Prevotellaceae</taxon>
        <taxon>Prevotella</taxon>
    </lineage>
</organism>
<proteinExistence type="predicted"/>
<evidence type="ECO:0000313" key="1">
    <source>
        <dbReference type="EMBL" id="AKU70726.1"/>
    </source>
</evidence>
<dbReference type="EMBL" id="CP012075">
    <property type="protein sequence ID" value="AKU70726.1"/>
    <property type="molecule type" value="Genomic_DNA"/>
</dbReference>
<dbReference type="Pfam" id="PF21983">
    <property type="entry name" value="NikA-like"/>
    <property type="match status" value="1"/>
</dbReference>
<evidence type="ECO:0000313" key="2">
    <source>
        <dbReference type="Proteomes" id="UP000060345"/>
    </source>
</evidence>
<sequence length="126" mass="14818">MTYMKKKKTELNAPKYTSRLIVRLTSQLHKEIEEYASLCGLTASAYARKRLEGKYPKQRLTDKEMEALNSLSDARGDIQKLFGFLKGRPLSERENILRSEIFMRQWRLSAEAILNRMIEIEKYITQ</sequence>
<dbReference type="InterPro" id="IPR053842">
    <property type="entry name" value="NikA-like"/>
</dbReference>
<dbReference type="eggNOG" id="ENOG5033W42">
    <property type="taxonomic scope" value="Bacteria"/>
</dbReference>
<dbReference type="Proteomes" id="UP000060345">
    <property type="component" value="Chromosome 2"/>
</dbReference>
<gene>
    <name evidence="1" type="ORF">ADJ77_12390</name>
</gene>
<reference evidence="1 2" key="1">
    <citation type="submission" date="2015-07" db="EMBL/GenBank/DDBJ databases">
        <authorList>
            <person name="Noorani M."/>
        </authorList>
    </citation>
    <scope>NUCLEOTIDE SEQUENCE [LARGE SCALE GENOMIC DNA]</scope>
    <source>
        <strain evidence="1 2">W1435</strain>
    </source>
</reference>
<name>A0A0K1NPU0_9BACT</name>
<dbReference type="STRING" id="1236517.ADJ77_12390"/>
<dbReference type="SUPFAM" id="SSF47598">
    <property type="entry name" value="Ribbon-helix-helix"/>
    <property type="match status" value="1"/>
</dbReference>
<dbReference type="GO" id="GO:0006355">
    <property type="term" value="P:regulation of DNA-templated transcription"/>
    <property type="evidence" value="ECO:0007669"/>
    <property type="project" value="InterPro"/>
</dbReference>
<accession>A0A0K1NPU0</accession>